<comment type="subcellular location">
    <subcellularLocation>
        <location evidence="3">Cytoplasm</location>
    </subcellularLocation>
</comment>
<evidence type="ECO:0000256" key="1">
    <source>
        <dbReference type="ARBA" id="ARBA00022490"/>
    </source>
</evidence>
<dbReference type="Pfam" id="PF13083">
    <property type="entry name" value="KH_KhpA-B"/>
    <property type="match status" value="1"/>
</dbReference>
<reference evidence="4 5" key="1">
    <citation type="submission" date="2021-01" db="EMBL/GenBank/DDBJ databases">
        <title>Genomic Encyclopedia of Type Strains, Phase IV (KMG-IV): sequencing the most valuable type-strain genomes for metagenomic binning, comparative biology and taxonomic classification.</title>
        <authorList>
            <person name="Goeker M."/>
        </authorList>
    </citation>
    <scope>NUCLEOTIDE SEQUENCE [LARGE SCALE GENOMIC DNA]</scope>
    <source>
        <strain evidence="4 5">DSM 100968</strain>
    </source>
</reference>
<gene>
    <name evidence="3" type="primary">khpA</name>
    <name evidence="4" type="ORF">JOC27_002717</name>
</gene>
<accession>A0ABS2QBM3</accession>
<organism evidence="4 5">
    <name type="scientific">Sporolactobacillus spathodeae</name>
    <dbReference type="NCBI Taxonomy" id="1465502"/>
    <lineage>
        <taxon>Bacteria</taxon>
        <taxon>Bacillati</taxon>
        <taxon>Bacillota</taxon>
        <taxon>Bacilli</taxon>
        <taxon>Bacillales</taxon>
        <taxon>Sporolactobacillaceae</taxon>
        <taxon>Sporolactobacillus</taxon>
    </lineage>
</organism>
<dbReference type="EMBL" id="JAFBEV010000043">
    <property type="protein sequence ID" value="MBM7659211.1"/>
    <property type="molecule type" value="Genomic_DNA"/>
</dbReference>
<dbReference type="RefSeq" id="WP_205007746.1">
    <property type="nucleotide sequence ID" value="NZ_CBCRXA010000013.1"/>
</dbReference>
<dbReference type="SUPFAM" id="SSF54814">
    <property type="entry name" value="Prokaryotic type KH domain (KH-domain type II)"/>
    <property type="match status" value="1"/>
</dbReference>
<proteinExistence type="inferred from homology"/>
<evidence type="ECO:0000256" key="2">
    <source>
        <dbReference type="ARBA" id="ARBA00022884"/>
    </source>
</evidence>
<dbReference type="CDD" id="cd22533">
    <property type="entry name" value="KH-II_YlqC-like"/>
    <property type="match status" value="1"/>
</dbReference>
<dbReference type="Proteomes" id="UP000823201">
    <property type="component" value="Unassembled WGS sequence"/>
</dbReference>
<keyword evidence="3" id="KW-0133">Cell shape</keyword>
<protein>
    <recommendedName>
        <fullName evidence="3">RNA-binding protein KhpA</fullName>
    </recommendedName>
    <alternativeName>
        <fullName evidence="3">KH-domain protein A</fullName>
    </alternativeName>
</protein>
<comment type="function">
    <text evidence="3">A probable RNA chaperone. Forms a complex with KhpB which binds to cellular RNA and controls its expression. Plays a role in peptidoglycan (PG) homeostasis and cell length regulation.</text>
</comment>
<keyword evidence="3" id="KW-0143">Chaperone</keyword>
<keyword evidence="5" id="KW-1185">Reference proteome</keyword>
<comment type="similarity">
    <text evidence="3">Belongs to the KhpA RNA-binding protein family.</text>
</comment>
<comment type="subunit">
    <text evidence="3">Forms a complex with KhpB.</text>
</comment>
<keyword evidence="2 3" id="KW-0694">RNA-binding</keyword>
<name>A0ABS2QBM3_9BACL</name>
<sequence>MEELIKAIVVPLIDHPDQMLLTHEENAGVVTYTLTVSKKDIGKVIGKNGTVASAIRTVLNSATKNGEKIRFLIRE</sequence>
<dbReference type="InterPro" id="IPR020627">
    <property type="entry name" value="KhpA"/>
</dbReference>
<dbReference type="PANTHER" id="PTHR34654">
    <property type="entry name" value="UPF0109 PROTEIN SCO5592"/>
    <property type="match status" value="1"/>
</dbReference>
<keyword evidence="1 3" id="KW-0963">Cytoplasm</keyword>
<dbReference type="HAMAP" id="MF_00088">
    <property type="entry name" value="KhpA"/>
    <property type="match status" value="1"/>
</dbReference>
<dbReference type="Gene3D" id="3.30.300.20">
    <property type="match status" value="1"/>
</dbReference>
<dbReference type="InterPro" id="IPR009019">
    <property type="entry name" value="KH_sf_prok-type"/>
</dbReference>
<keyword evidence="3" id="KW-0961">Cell wall biogenesis/degradation</keyword>
<dbReference type="PANTHER" id="PTHR34654:SF1">
    <property type="entry name" value="RNA-BINDING PROTEIN KHPA"/>
    <property type="match status" value="1"/>
</dbReference>
<evidence type="ECO:0000256" key="3">
    <source>
        <dbReference type="HAMAP-Rule" id="MF_00088"/>
    </source>
</evidence>
<comment type="caution">
    <text evidence="4">The sequence shown here is derived from an EMBL/GenBank/DDBJ whole genome shotgun (WGS) entry which is preliminary data.</text>
</comment>
<dbReference type="InterPro" id="IPR015946">
    <property type="entry name" value="KH_dom-like_a/b"/>
</dbReference>
<evidence type="ECO:0000313" key="5">
    <source>
        <dbReference type="Proteomes" id="UP000823201"/>
    </source>
</evidence>
<evidence type="ECO:0000313" key="4">
    <source>
        <dbReference type="EMBL" id="MBM7659211.1"/>
    </source>
</evidence>